<organism evidence="7 8">
    <name type="scientific">Rhodovulum sulfidophilum</name>
    <name type="common">Rhodobacter sulfidophilus</name>
    <dbReference type="NCBI Taxonomy" id="35806"/>
    <lineage>
        <taxon>Bacteria</taxon>
        <taxon>Pseudomonadati</taxon>
        <taxon>Pseudomonadota</taxon>
        <taxon>Alphaproteobacteria</taxon>
        <taxon>Rhodobacterales</taxon>
        <taxon>Paracoccaceae</taxon>
        <taxon>Rhodovulum</taxon>
    </lineage>
</organism>
<keyword evidence="2" id="KW-0805">Transcription regulation</keyword>
<accession>A0A2W5NAT5</accession>
<dbReference type="GO" id="GO:0016987">
    <property type="term" value="F:sigma factor activity"/>
    <property type="evidence" value="ECO:0007669"/>
    <property type="project" value="UniProtKB-KW"/>
</dbReference>
<dbReference type="Gene3D" id="1.10.10.10">
    <property type="entry name" value="Winged helix-like DNA-binding domain superfamily/Winged helix DNA-binding domain"/>
    <property type="match status" value="1"/>
</dbReference>
<dbReference type="GO" id="GO:0003677">
    <property type="term" value="F:DNA binding"/>
    <property type="evidence" value="ECO:0007669"/>
    <property type="project" value="InterPro"/>
</dbReference>
<dbReference type="GO" id="GO:0006352">
    <property type="term" value="P:DNA-templated transcription initiation"/>
    <property type="evidence" value="ECO:0007669"/>
    <property type="project" value="InterPro"/>
</dbReference>
<dbReference type="EMBL" id="QFPW01000005">
    <property type="protein sequence ID" value="PZQ50154.1"/>
    <property type="molecule type" value="Genomic_DNA"/>
</dbReference>
<evidence type="ECO:0000313" key="8">
    <source>
        <dbReference type="Proteomes" id="UP000249185"/>
    </source>
</evidence>
<proteinExistence type="inferred from homology"/>
<evidence type="ECO:0000256" key="1">
    <source>
        <dbReference type="ARBA" id="ARBA00010641"/>
    </source>
</evidence>
<keyword evidence="4" id="KW-0804">Transcription</keyword>
<comment type="caution">
    <text evidence="7">The sequence shown here is derived from an EMBL/GenBank/DDBJ whole genome shotgun (WGS) entry which is preliminary data.</text>
</comment>
<gene>
    <name evidence="7" type="ORF">DI556_08790</name>
</gene>
<evidence type="ECO:0000256" key="4">
    <source>
        <dbReference type="ARBA" id="ARBA00023163"/>
    </source>
</evidence>
<comment type="similarity">
    <text evidence="1">Belongs to the sigma-70 factor family. ECF subfamily.</text>
</comment>
<reference evidence="7 8" key="1">
    <citation type="submission" date="2017-08" db="EMBL/GenBank/DDBJ databases">
        <title>Infants hospitalized years apart are colonized by the same room-sourced microbial strains.</title>
        <authorList>
            <person name="Brooks B."/>
            <person name="Olm M.R."/>
            <person name="Firek B.A."/>
            <person name="Baker R."/>
            <person name="Thomas B.C."/>
            <person name="Morowitz M.J."/>
            <person name="Banfield J.F."/>
        </authorList>
    </citation>
    <scope>NUCLEOTIDE SEQUENCE [LARGE SCALE GENOMIC DNA]</scope>
    <source>
        <strain evidence="7">S2_005_002_R2_34</strain>
    </source>
</reference>
<dbReference type="SUPFAM" id="SSF88946">
    <property type="entry name" value="Sigma2 domain of RNA polymerase sigma factors"/>
    <property type="match status" value="1"/>
</dbReference>
<dbReference type="SUPFAM" id="SSF88659">
    <property type="entry name" value="Sigma3 and sigma4 domains of RNA polymerase sigma factors"/>
    <property type="match status" value="1"/>
</dbReference>
<evidence type="ECO:0000256" key="2">
    <source>
        <dbReference type="ARBA" id="ARBA00023015"/>
    </source>
</evidence>
<dbReference type="AlphaFoldDB" id="A0A2W5NAT5"/>
<dbReference type="PANTHER" id="PTHR43133:SF63">
    <property type="entry name" value="RNA POLYMERASE SIGMA FACTOR FECI-RELATED"/>
    <property type="match status" value="1"/>
</dbReference>
<evidence type="ECO:0000259" key="5">
    <source>
        <dbReference type="Pfam" id="PF04542"/>
    </source>
</evidence>
<evidence type="ECO:0000313" key="7">
    <source>
        <dbReference type="EMBL" id="PZQ50154.1"/>
    </source>
</evidence>
<dbReference type="Pfam" id="PF04542">
    <property type="entry name" value="Sigma70_r2"/>
    <property type="match status" value="1"/>
</dbReference>
<dbReference type="Pfam" id="PF08281">
    <property type="entry name" value="Sigma70_r4_2"/>
    <property type="match status" value="1"/>
</dbReference>
<evidence type="ECO:0000259" key="6">
    <source>
        <dbReference type="Pfam" id="PF08281"/>
    </source>
</evidence>
<evidence type="ECO:0000256" key="3">
    <source>
        <dbReference type="ARBA" id="ARBA00023082"/>
    </source>
</evidence>
<dbReference type="Gene3D" id="1.10.1740.10">
    <property type="match status" value="1"/>
</dbReference>
<dbReference type="NCBIfam" id="TIGR02937">
    <property type="entry name" value="sigma70-ECF"/>
    <property type="match status" value="1"/>
</dbReference>
<dbReference type="Proteomes" id="UP000249185">
    <property type="component" value="Unassembled WGS sequence"/>
</dbReference>
<sequence length="177" mass="19180">MTAGASSPAAALARRLHAAEAGRLRRFFLGRLRSAEDASDATQETFLRMLGVPRAEEIVDPRAYLFQVARSVAAGAAGRAAREAGVLVADPDAAERAASAEPGAERRVADRQALLLMVRAIEALPNRCQQVFILSRLHGLSNGEIASRLGISRNMVEKHIIRALIDCRRARRDAGMW</sequence>
<dbReference type="PANTHER" id="PTHR43133">
    <property type="entry name" value="RNA POLYMERASE ECF-TYPE SIGMA FACTO"/>
    <property type="match status" value="1"/>
</dbReference>
<dbReference type="InterPro" id="IPR013324">
    <property type="entry name" value="RNA_pol_sigma_r3/r4-like"/>
</dbReference>
<dbReference type="InterPro" id="IPR007627">
    <property type="entry name" value="RNA_pol_sigma70_r2"/>
</dbReference>
<feature type="domain" description="RNA polymerase sigma-70 region 2" evidence="5">
    <location>
        <begin position="20"/>
        <end position="73"/>
    </location>
</feature>
<dbReference type="InterPro" id="IPR013249">
    <property type="entry name" value="RNA_pol_sigma70_r4_t2"/>
</dbReference>
<name>A0A2W5NAT5_RHOSU</name>
<protein>
    <submittedName>
        <fullName evidence="7">RNA polymerase subunit sigma</fullName>
    </submittedName>
</protein>
<dbReference type="InterPro" id="IPR036388">
    <property type="entry name" value="WH-like_DNA-bd_sf"/>
</dbReference>
<keyword evidence="3" id="KW-0731">Sigma factor</keyword>
<feature type="domain" description="RNA polymerase sigma factor 70 region 4 type 2" evidence="6">
    <location>
        <begin position="116"/>
        <end position="166"/>
    </location>
</feature>
<dbReference type="InterPro" id="IPR013325">
    <property type="entry name" value="RNA_pol_sigma_r2"/>
</dbReference>
<dbReference type="InterPro" id="IPR014284">
    <property type="entry name" value="RNA_pol_sigma-70_dom"/>
</dbReference>
<dbReference type="InterPro" id="IPR039425">
    <property type="entry name" value="RNA_pol_sigma-70-like"/>
</dbReference>